<dbReference type="AlphaFoldDB" id="A0A0P1AXL0"/>
<keyword evidence="2" id="KW-1185">Reference proteome</keyword>
<name>A0A0P1AXL0_PLAHL</name>
<dbReference type="EMBL" id="CCYD01002371">
    <property type="protein sequence ID" value="CEG47190.1"/>
    <property type="molecule type" value="Genomic_DNA"/>
</dbReference>
<reference evidence="2" key="1">
    <citation type="submission" date="2014-09" db="EMBL/GenBank/DDBJ databases">
        <authorList>
            <person name="Sharma Rahul"/>
            <person name="Thines Marco"/>
        </authorList>
    </citation>
    <scope>NUCLEOTIDE SEQUENCE [LARGE SCALE GENOMIC DNA]</scope>
</reference>
<dbReference type="GeneID" id="36398894"/>
<dbReference type="RefSeq" id="XP_024583559.1">
    <property type="nucleotide sequence ID" value="XM_024718130.1"/>
</dbReference>
<dbReference type="Proteomes" id="UP000054928">
    <property type="component" value="Unassembled WGS sequence"/>
</dbReference>
<organism evidence="1 2">
    <name type="scientific">Plasmopara halstedii</name>
    <name type="common">Downy mildew of sunflower</name>
    <dbReference type="NCBI Taxonomy" id="4781"/>
    <lineage>
        <taxon>Eukaryota</taxon>
        <taxon>Sar</taxon>
        <taxon>Stramenopiles</taxon>
        <taxon>Oomycota</taxon>
        <taxon>Peronosporomycetes</taxon>
        <taxon>Peronosporales</taxon>
        <taxon>Peronosporaceae</taxon>
        <taxon>Plasmopara</taxon>
    </lineage>
</organism>
<proteinExistence type="predicted"/>
<accession>A0A0P1AXL0</accession>
<sequence>MGQDEDRPKSNGLAQALRQQASFGRLEQNHTVIMASIDFIRRDDLNGEHQVGLIGNLHPKRELYDYCTRLKPHVAS</sequence>
<evidence type="ECO:0000313" key="2">
    <source>
        <dbReference type="Proteomes" id="UP000054928"/>
    </source>
</evidence>
<evidence type="ECO:0000313" key="1">
    <source>
        <dbReference type="EMBL" id="CEG47190.1"/>
    </source>
</evidence>
<protein>
    <submittedName>
        <fullName evidence="1">Uncharacterized protein</fullName>
    </submittedName>
</protein>